<gene>
    <name evidence="1" type="ORF">D3Y57_04140</name>
</gene>
<accession>A0A494TDU6</accession>
<dbReference type="EMBL" id="CP032828">
    <property type="protein sequence ID" value="AYJ85223.1"/>
    <property type="molecule type" value="Genomic_DNA"/>
</dbReference>
<dbReference type="SUPFAM" id="SSF53955">
    <property type="entry name" value="Lysozyme-like"/>
    <property type="match status" value="1"/>
</dbReference>
<keyword evidence="2" id="KW-1185">Reference proteome</keyword>
<dbReference type="KEGG" id="spha:D3Y57_04140"/>
<protein>
    <submittedName>
        <fullName evidence="1">Lytic transglycosylase domain-containing protein</fullName>
    </submittedName>
</protein>
<dbReference type="Gene3D" id="1.10.530.10">
    <property type="match status" value="1"/>
</dbReference>
<keyword evidence="1" id="KW-0614">Plasmid</keyword>
<geneLocation type="plasmid" evidence="1">
    <name>unnamed1</name>
</geneLocation>
<dbReference type="RefSeq" id="WP_121151605.1">
    <property type="nucleotide sequence ID" value="NZ_CP032828.1"/>
</dbReference>
<dbReference type="OrthoDB" id="8477976at2"/>
<name>A0A494TDU6_SPHPE</name>
<organism evidence="1 2">
    <name type="scientific">Sphingomonas paeninsulae</name>
    <dbReference type="NCBI Taxonomy" id="2319844"/>
    <lineage>
        <taxon>Bacteria</taxon>
        <taxon>Pseudomonadati</taxon>
        <taxon>Pseudomonadota</taxon>
        <taxon>Alphaproteobacteria</taxon>
        <taxon>Sphingomonadales</taxon>
        <taxon>Sphingomonadaceae</taxon>
        <taxon>Sphingomonas</taxon>
    </lineage>
</organism>
<reference evidence="1 2" key="1">
    <citation type="submission" date="2018-09" db="EMBL/GenBank/DDBJ databases">
        <title>Sphingomonas peninsula sp. nov., isolated from fildes peninsula, Antarctic soil.</title>
        <authorList>
            <person name="Yingchao G."/>
        </authorList>
    </citation>
    <scope>NUCLEOTIDE SEQUENCE [LARGE SCALE GENOMIC DNA]</scope>
    <source>
        <strain evidence="1 2">YZ-8</strain>
        <plasmid evidence="1 2">unnamed1</plasmid>
    </source>
</reference>
<evidence type="ECO:0000313" key="1">
    <source>
        <dbReference type="EMBL" id="AYJ85223.1"/>
    </source>
</evidence>
<dbReference type="AlphaFoldDB" id="A0A494TDU6"/>
<sequence>MVSTVANEARMARVQNAIAMASARTGVGFSYLVHQARLESSLNPDAQASTSSASGLYQFVEQSWLNIVAKHGADHGLGWATSAISRGSDGRYRVADPTTRNAILALRRNPEAASAMAAASASDNSAYLTQRLGHPVQQVDLYLAHFLGAAGAGKFLQAHDDNPSTPAATLFPAAARANHAVFYDRAGAMRSLGDIRQRFAARFEDETPAAPALSPRTAPVQWARADTQSIQSPMSAVAPQSARLAYLMLASLGIQA</sequence>
<proteinExistence type="predicted"/>
<dbReference type="Proteomes" id="UP000276254">
    <property type="component" value="Plasmid unnamed1"/>
</dbReference>
<dbReference type="InterPro" id="IPR023346">
    <property type="entry name" value="Lysozyme-like_dom_sf"/>
</dbReference>
<evidence type="ECO:0000313" key="2">
    <source>
        <dbReference type="Proteomes" id="UP000276254"/>
    </source>
</evidence>